<dbReference type="AlphaFoldDB" id="A0A0D1Y0A6"/>
<reference evidence="9 11" key="1">
    <citation type="submission" date="2015-07" db="EMBL/GenBank/DDBJ databases">
        <title>Fjat-14205 dsm 2895.</title>
        <authorList>
            <person name="Liu B."/>
            <person name="Wang J."/>
            <person name="Zhu Y."/>
            <person name="Liu G."/>
            <person name="Chen Q."/>
            <person name="Chen Z."/>
            <person name="Lan J."/>
            <person name="Che J."/>
            <person name="Ge C."/>
            <person name="Shi H."/>
            <person name="Pan Z."/>
            <person name="Liu X."/>
        </authorList>
    </citation>
    <scope>NUCLEOTIDE SEQUENCE [LARGE SCALE GENOMIC DNA]</scope>
    <source>
        <strain evidence="9 11">DSM 2895</strain>
    </source>
</reference>
<dbReference type="InterPro" id="IPR000792">
    <property type="entry name" value="Tscrpt_reg_LuxR_C"/>
</dbReference>
<dbReference type="Gene3D" id="3.40.50.2300">
    <property type="match status" value="1"/>
</dbReference>
<dbReference type="SUPFAM" id="SSF46894">
    <property type="entry name" value="C-terminal effector domain of the bipartite response regulators"/>
    <property type="match status" value="1"/>
</dbReference>
<dbReference type="PANTHER" id="PTHR43214:SF42">
    <property type="entry name" value="TRANSCRIPTIONAL REGULATORY PROTEIN DESR"/>
    <property type="match status" value="1"/>
</dbReference>
<dbReference type="STRING" id="47500.AF333_18480"/>
<dbReference type="SUPFAM" id="SSF52172">
    <property type="entry name" value="CheY-like"/>
    <property type="match status" value="1"/>
</dbReference>
<keyword evidence="4" id="KW-0238">DNA-binding</keyword>
<keyword evidence="5" id="KW-0804">Transcription</keyword>
<evidence type="ECO:0000256" key="5">
    <source>
        <dbReference type="ARBA" id="ARBA00023163"/>
    </source>
</evidence>
<evidence type="ECO:0000256" key="1">
    <source>
        <dbReference type="ARBA" id="ARBA00022553"/>
    </source>
</evidence>
<dbReference type="InterPro" id="IPR039420">
    <property type="entry name" value="WalR-like"/>
</dbReference>
<dbReference type="GeneID" id="42307144"/>
<dbReference type="OrthoDB" id="2972364at2"/>
<evidence type="ECO:0000259" key="8">
    <source>
        <dbReference type="PROSITE" id="PS50110"/>
    </source>
</evidence>
<keyword evidence="1 6" id="KW-0597">Phosphoprotein</keyword>
<name>A0A0D1Y0A6_ANEMI</name>
<dbReference type="PATRIC" id="fig|47500.8.peg.5085"/>
<dbReference type="GO" id="GO:0003677">
    <property type="term" value="F:DNA binding"/>
    <property type="evidence" value="ECO:0007669"/>
    <property type="project" value="UniProtKB-KW"/>
</dbReference>
<dbReference type="InterPro" id="IPR011006">
    <property type="entry name" value="CheY-like_superfamily"/>
</dbReference>
<evidence type="ECO:0000313" key="9">
    <source>
        <dbReference type="EMBL" id="KON97151.1"/>
    </source>
</evidence>
<dbReference type="InterPro" id="IPR058245">
    <property type="entry name" value="NreC/VraR/RcsB-like_REC"/>
</dbReference>
<proteinExistence type="predicted"/>
<dbReference type="SMART" id="SM00421">
    <property type="entry name" value="HTH_LUXR"/>
    <property type="match status" value="1"/>
</dbReference>
<dbReference type="EMBL" id="FNED01000034">
    <property type="protein sequence ID" value="SDJ96816.1"/>
    <property type="molecule type" value="Genomic_DNA"/>
</dbReference>
<evidence type="ECO:0000313" key="12">
    <source>
        <dbReference type="Proteomes" id="UP000182836"/>
    </source>
</evidence>
<dbReference type="SMART" id="SM00448">
    <property type="entry name" value="REC"/>
    <property type="match status" value="1"/>
</dbReference>
<dbReference type="InterPro" id="IPR001789">
    <property type="entry name" value="Sig_transdc_resp-reg_receiver"/>
</dbReference>
<dbReference type="InterPro" id="IPR016032">
    <property type="entry name" value="Sig_transdc_resp-reg_C-effctor"/>
</dbReference>
<dbReference type="InterPro" id="IPR036388">
    <property type="entry name" value="WH-like_DNA-bd_sf"/>
</dbReference>
<dbReference type="PROSITE" id="PS50043">
    <property type="entry name" value="HTH_LUXR_2"/>
    <property type="match status" value="1"/>
</dbReference>
<dbReference type="PRINTS" id="PR00038">
    <property type="entry name" value="HTHLUXR"/>
</dbReference>
<dbReference type="Pfam" id="PF00196">
    <property type="entry name" value="GerE"/>
    <property type="match status" value="1"/>
</dbReference>
<dbReference type="Gene3D" id="1.10.10.10">
    <property type="entry name" value="Winged helix-like DNA-binding domain superfamily/Winged helix DNA-binding domain"/>
    <property type="match status" value="1"/>
</dbReference>
<dbReference type="PANTHER" id="PTHR43214">
    <property type="entry name" value="TWO-COMPONENT RESPONSE REGULATOR"/>
    <property type="match status" value="1"/>
</dbReference>
<feature type="modified residue" description="4-aspartylphosphate" evidence="6">
    <location>
        <position position="57"/>
    </location>
</feature>
<dbReference type="GO" id="GO:0006355">
    <property type="term" value="P:regulation of DNA-templated transcription"/>
    <property type="evidence" value="ECO:0007669"/>
    <property type="project" value="InterPro"/>
</dbReference>
<evidence type="ECO:0000259" key="7">
    <source>
        <dbReference type="PROSITE" id="PS50043"/>
    </source>
</evidence>
<dbReference type="GO" id="GO:0000160">
    <property type="term" value="P:phosphorelay signal transduction system"/>
    <property type="evidence" value="ECO:0007669"/>
    <property type="project" value="UniProtKB-KW"/>
</dbReference>
<dbReference type="EMBL" id="LGUG01000004">
    <property type="protein sequence ID" value="KON97151.1"/>
    <property type="molecule type" value="Genomic_DNA"/>
</dbReference>
<feature type="domain" description="HTH luxR-type" evidence="7">
    <location>
        <begin position="135"/>
        <end position="200"/>
    </location>
</feature>
<dbReference type="CDD" id="cd06170">
    <property type="entry name" value="LuxR_C_like"/>
    <property type="match status" value="1"/>
</dbReference>
<dbReference type="CDD" id="cd17535">
    <property type="entry name" value="REC_NarL-like"/>
    <property type="match status" value="1"/>
</dbReference>
<evidence type="ECO:0000313" key="11">
    <source>
        <dbReference type="Proteomes" id="UP000037269"/>
    </source>
</evidence>
<protein>
    <submittedName>
        <fullName evidence="9">LuxR family transcriptional regulator</fullName>
    </submittedName>
    <submittedName>
        <fullName evidence="10">Two component transcriptional regulator, LuxR family</fullName>
    </submittedName>
</protein>
<dbReference type="PROSITE" id="PS50110">
    <property type="entry name" value="RESPONSE_REGULATORY"/>
    <property type="match status" value="1"/>
</dbReference>
<dbReference type="RefSeq" id="WP_043064882.1">
    <property type="nucleotide sequence ID" value="NZ_BJOA01000100.1"/>
</dbReference>
<dbReference type="Proteomes" id="UP000182836">
    <property type="component" value="Unassembled WGS sequence"/>
</dbReference>
<accession>A0A0D1Y0A6</accession>
<evidence type="ECO:0000313" key="10">
    <source>
        <dbReference type="EMBL" id="SDJ96816.1"/>
    </source>
</evidence>
<reference evidence="10 12" key="2">
    <citation type="submission" date="2016-10" db="EMBL/GenBank/DDBJ databases">
        <authorList>
            <person name="de Groot N.N."/>
        </authorList>
    </citation>
    <scope>NUCLEOTIDE SEQUENCE [LARGE SCALE GENOMIC DNA]</scope>
    <source>
        <strain evidence="10 12">DSM 2895</strain>
    </source>
</reference>
<dbReference type="Proteomes" id="UP000037269">
    <property type="component" value="Unassembled WGS sequence"/>
</dbReference>
<gene>
    <name evidence="9" type="ORF">AF333_18480</name>
    <name evidence="10" type="ORF">SAMN04487909_13433</name>
</gene>
<keyword evidence="2" id="KW-0902">Two-component regulatory system</keyword>
<evidence type="ECO:0000256" key="4">
    <source>
        <dbReference type="ARBA" id="ARBA00023125"/>
    </source>
</evidence>
<evidence type="ECO:0000256" key="6">
    <source>
        <dbReference type="PROSITE-ProRule" id="PRU00169"/>
    </source>
</evidence>
<sequence length="213" mass="24034">MATKIKVVLLDDHPLVIDALKHRLEQEEDICVTGTFADPRLLLEQIRRNKPDVLVMDISMPHMDGFQLAVLLKKEYGSALKIIMLSGYTYEEFYLKAYEIGVNAYLSKQASYVQIINAIRQSLAGHMLVPERLFMAYGQDKLTPTEREVLVRISQEMSNKEIARELSISQRTVEYHLTSILQKMGVKSRVGAVAKGYELGIIGAAGSNHPQQK</sequence>
<feature type="domain" description="Response regulatory" evidence="8">
    <location>
        <begin position="6"/>
        <end position="123"/>
    </location>
</feature>
<evidence type="ECO:0000256" key="2">
    <source>
        <dbReference type="ARBA" id="ARBA00023012"/>
    </source>
</evidence>
<evidence type="ECO:0000256" key="3">
    <source>
        <dbReference type="ARBA" id="ARBA00023015"/>
    </source>
</evidence>
<keyword evidence="3" id="KW-0805">Transcription regulation</keyword>
<organism evidence="9 11">
    <name type="scientific">Aneurinibacillus migulanus</name>
    <name type="common">Bacillus migulanus</name>
    <dbReference type="NCBI Taxonomy" id="47500"/>
    <lineage>
        <taxon>Bacteria</taxon>
        <taxon>Bacillati</taxon>
        <taxon>Bacillota</taxon>
        <taxon>Bacilli</taxon>
        <taxon>Bacillales</taxon>
        <taxon>Paenibacillaceae</taxon>
        <taxon>Aneurinibacillus group</taxon>
        <taxon>Aneurinibacillus</taxon>
    </lineage>
</organism>
<keyword evidence="11" id="KW-1185">Reference proteome</keyword>
<dbReference type="Pfam" id="PF00072">
    <property type="entry name" value="Response_reg"/>
    <property type="match status" value="1"/>
</dbReference>